<dbReference type="InterPro" id="IPR018962">
    <property type="entry name" value="DUF1995"/>
</dbReference>
<dbReference type="PANTHER" id="PTHR36365">
    <property type="entry name" value="OS05G0500400 PROTEIN"/>
    <property type="match status" value="1"/>
</dbReference>
<proteinExistence type="predicted"/>
<evidence type="ECO:0000259" key="1">
    <source>
        <dbReference type="Pfam" id="PF09353"/>
    </source>
</evidence>
<dbReference type="GO" id="GO:0009507">
    <property type="term" value="C:chloroplast"/>
    <property type="evidence" value="ECO:0007669"/>
    <property type="project" value="TreeGrafter"/>
</dbReference>
<dbReference type="Proteomes" id="UP000541444">
    <property type="component" value="Unassembled WGS sequence"/>
</dbReference>
<dbReference type="PROSITE" id="PS00018">
    <property type="entry name" value="EF_HAND_1"/>
    <property type="match status" value="1"/>
</dbReference>
<dbReference type="PANTHER" id="PTHR36365:SF1">
    <property type="entry name" value="OS05G0500400 PROTEIN"/>
    <property type="match status" value="1"/>
</dbReference>
<accession>A0A7J7P444</accession>
<reference evidence="2 3" key="1">
    <citation type="journal article" date="2020" name="IScience">
        <title>Genome Sequencing of the Endangered Kingdonia uniflora (Circaeasteraceae, Ranunculales) Reveals Potential Mechanisms of Evolutionary Specialization.</title>
        <authorList>
            <person name="Sun Y."/>
            <person name="Deng T."/>
            <person name="Zhang A."/>
            <person name="Moore M.J."/>
            <person name="Landis J.B."/>
            <person name="Lin N."/>
            <person name="Zhang H."/>
            <person name="Zhang X."/>
            <person name="Huang J."/>
            <person name="Zhang X."/>
            <person name="Sun H."/>
            <person name="Wang H."/>
        </authorList>
    </citation>
    <scope>NUCLEOTIDE SEQUENCE [LARGE SCALE GENOMIC DNA]</scope>
    <source>
        <strain evidence="2">TB1705</strain>
        <tissue evidence="2">Leaf</tissue>
    </source>
</reference>
<dbReference type="EMBL" id="JACGCM010000309">
    <property type="protein sequence ID" value="KAF6173904.1"/>
    <property type="molecule type" value="Genomic_DNA"/>
</dbReference>
<evidence type="ECO:0000313" key="3">
    <source>
        <dbReference type="Proteomes" id="UP000541444"/>
    </source>
</evidence>
<protein>
    <recommendedName>
        <fullName evidence="1">DUF1995 domain-containing protein</fullName>
    </recommendedName>
</protein>
<dbReference type="AlphaFoldDB" id="A0A7J7P444"/>
<name>A0A7J7P444_9MAGN</name>
<sequence length="340" mass="37602">MASNLLKLPSQTFKPPNPFNPVHLSNALFKSVSIPSKLHTTNNFSLFPQFFSHKSKVLCVSLHSSLSSFSPPSSKEEAILQAKTCLSTILERPLNNPRLAGKLKKQKQPRLRVEIPIIDEESADSLIQLAIDVFGDLPIKRKGTKIKILLLWPNSTLTNFANNAVSASLTSNPVENIDISTFDNDNTRVVTFADIAVFLAPEISQLEAMKMVSDDMSSKPVVVFNPKWSFDEESSFGELSGFVGSFEVVYSILGLEVQGILSKRRGVVFKYVRDGVLSGEKWGVWVEEEGGDLKVISRFKKRPSIGEVENVLYNLMAVNSPITKSAKIFIDLVSNVTGKK</sequence>
<evidence type="ECO:0000313" key="2">
    <source>
        <dbReference type="EMBL" id="KAF6173904.1"/>
    </source>
</evidence>
<dbReference type="Pfam" id="PF09353">
    <property type="entry name" value="DUF1995"/>
    <property type="match status" value="1"/>
</dbReference>
<dbReference type="InterPro" id="IPR018247">
    <property type="entry name" value="EF_Hand_1_Ca_BS"/>
</dbReference>
<comment type="caution">
    <text evidence="2">The sequence shown here is derived from an EMBL/GenBank/DDBJ whole genome shotgun (WGS) entry which is preliminary data.</text>
</comment>
<dbReference type="OrthoDB" id="515480at2759"/>
<keyword evidence="3" id="KW-1185">Reference proteome</keyword>
<gene>
    <name evidence="2" type="ORF">GIB67_039855</name>
</gene>
<feature type="domain" description="DUF1995" evidence="1">
    <location>
        <begin position="72"/>
        <end position="310"/>
    </location>
</feature>
<organism evidence="2 3">
    <name type="scientific">Kingdonia uniflora</name>
    <dbReference type="NCBI Taxonomy" id="39325"/>
    <lineage>
        <taxon>Eukaryota</taxon>
        <taxon>Viridiplantae</taxon>
        <taxon>Streptophyta</taxon>
        <taxon>Embryophyta</taxon>
        <taxon>Tracheophyta</taxon>
        <taxon>Spermatophyta</taxon>
        <taxon>Magnoliopsida</taxon>
        <taxon>Ranunculales</taxon>
        <taxon>Circaeasteraceae</taxon>
        <taxon>Kingdonia</taxon>
    </lineage>
</organism>